<gene>
    <name evidence="3" type="primary">20199726</name>
    <name evidence="2" type="ORF">HELRODRAFT_162733</name>
</gene>
<dbReference type="AlphaFoldDB" id="T1ET26"/>
<dbReference type="InterPro" id="IPR008978">
    <property type="entry name" value="HSP20-like_chaperone"/>
</dbReference>
<dbReference type="EMBL" id="AMQM01001151">
    <property type="status" value="NOT_ANNOTATED_CDS"/>
    <property type="molecule type" value="Genomic_DNA"/>
</dbReference>
<reference evidence="4" key="1">
    <citation type="submission" date="2012-12" db="EMBL/GenBank/DDBJ databases">
        <authorList>
            <person name="Hellsten U."/>
            <person name="Grimwood J."/>
            <person name="Chapman J.A."/>
            <person name="Shapiro H."/>
            <person name="Aerts A."/>
            <person name="Otillar R.P."/>
            <person name="Terry A.Y."/>
            <person name="Boore J.L."/>
            <person name="Simakov O."/>
            <person name="Marletaz F."/>
            <person name="Cho S.-J."/>
            <person name="Edsinger-Gonzales E."/>
            <person name="Havlak P."/>
            <person name="Kuo D.-H."/>
            <person name="Larsson T."/>
            <person name="Lv J."/>
            <person name="Arendt D."/>
            <person name="Savage R."/>
            <person name="Osoegawa K."/>
            <person name="de Jong P."/>
            <person name="Lindberg D.R."/>
            <person name="Seaver E.C."/>
            <person name="Weisblat D.A."/>
            <person name="Putnam N.H."/>
            <person name="Grigoriev I.V."/>
            <person name="Rokhsar D.S."/>
        </authorList>
    </citation>
    <scope>NUCLEOTIDE SEQUENCE</scope>
</reference>
<evidence type="ECO:0000313" key="2">
    <source>
        <dbReference type="EMBL" id="ESN99221.1"/>
    </source>
</evidence>
<organism evidence="3 4">
    <name type="scientific">Helobdella robusta</name>
    <name type="common">Californian leech</name>
    <dbReference type="NCBI Taxonomy" id="6412"/>
    <lineage>
        <taxon>Eukaryota</taxon>
        <taxon>Metazoa</taxon>
        <taxon>Spiralia</taxon>
        <taxon>Lophotrochozoa</taxon>
        <taxon>Annelida</taxon>
        <taxon>Clitellata</taxon>
        <taxon>Hirudinea</taxon>
        <taxon>Rhynchobdellida</taxon>
        <taxon>Glossiphoniidae</taxon>
        <taxon>Helobdella</taxon>
    </lineage>
</organism>
<dbReference type="Gene3D" id="2.60.40.790">
    <property type="match status" value="1"/>
</dbReference>
<reference evidence="3" key="3">
    <citation type="submission" date="2015-06" db="UniProtKB">
        <authorList>
            <consortium name="EnsemblMetazoa"/>
        </authorList>
    </citation>
    <scope>IDENTIFICATION</scope>
</reference>
<dbReference type="EnsemblMetazoa" id="HelroT162733">
    <property type="protein sequence ID" value="HelroP162733"/>
    <property type="gene ID" value="HelroG162733"/>
</dbReference>
<feature type="compositionally biased region" description="Low complexity" evidence="1">
    <location>
        <begin position="14"/>
        <end position="27"/>
    </location>
</feature>
<name>T1ET26_HELRO</name>
<dbReference type="EMBL" id="KB097143">
    <property type="protein sequence ID" value="ESN99221.1"/>
    <property type="molecule type" value="Genomic_DNA"/>
</dbReference>
<keyword evidence="4" id="KW-1185">Reference proteome</keyword>
<dbReference type="InParanoid" id="T1ET26"/>
<feature type="region of interest" description="Disordered" evidence="1">
    <location>
        <begin position="1"/>
        <end position="27"/>
    </location>
</feature>
<dbReference type="KEGG" id="hro:HELRODRAFT_162733"/>
<proteinExistence type="predicted"/>
<accession>T1ET26</accession>
<protein>
    <recommendedName>
        <fullName evidence="5">SHSP domain-containing protein</fullName>
    </recommendedName>
</protein>
<dbReference type="GeneID" id="20199726"/>
<evidence type="ECO:0000313" key="4">
    <source>
        <dbReference type="Proteomes" id="UP000015101"/>
    </source>
</evidence>
<dbReference type="RefSeq" id="XP_009023097.1">
    <property type="nucleotide sequence ID" value="XM_009024849.1"/>
</dbReference>
<evidence type="ECO:0000256" key="1">
    <source>
        <dbReference type="SAM" id="MobiDB-lite"/>
    </source>
</evidence>
<feature type="compositionally biased region" description="Polar residues" evidence="1">
    <location>
        <begin position="1"/>
        <end position="13"/>
    </location>
</feature>
<dbReference type="CTD" id="20199726"/>
<evidence type="ECO:0000313" key="3">
    <source>
        <dbReference type="EnsemblMetazoa" id="HelroP162733"/>
    </source>
</evidence>
<sequence length="467" mass="52864">MNFSVHQDSQSIESTSNPLTPASSLSSSPTFASSPFLTRRHHSVSCPTRQINFSQNEDDTLSKSFSIPAGSHFSDNSRDIDQKRFHKSSCSLKEKSSWKESLTELSEKLQLICGSGSQSLSSNSLNSLKLKTSGLASSEQIYNFLSADNLNNKLQTSDVEEVFRNSCPETPLFFNNNFSSKTFVNDDVRTKKYHKQLKRTESVTDSEHCNQQVVVRHFETSIKLHNQLAQITGLSSKICHSQIPKPNRKRYYFDIRNKISAAKIQEESFDNFLNLALKKQQIDIFCEIETEHLIVRVDKVKRKIFVENAQLSNLHVPYNKIHKCYEFDLESDVPECCLCLSNKNKSLTITQHSADIINLEYNESADSLCLPVVKGDEKSYGKYTISMYVPKCCNLNDISVQTVDDRLFIIGKKDITGPKNAGPEKDKHPHVNCFKVDVKLPSSVDCRLVSSYYTKNCQLIVSTDGFT</sequence>
<reference evidence="2 4" key="2">
    <citation type="journal article" date="2013" name="Nature">
        <title>Insights into bilaterian evolution from three spiralian genomes.</title>
        <authorList>
            <person name="Simakov O."/>
            <person name="Marletaz F."/>
            <person name="Cho S.J."/>
            <person name="Edsinger-Gonzales E."/>
            <person name="Havlak P."/>
            <person name="Hellsten U."/>
            <person name="Kuo D.H."/>
            <person name="Larsson T."/>
            <person name="Lv J."/>
            <person name="Arendt D."/>
            <person name="Savage R."/>
            <person name="Osoegawa K."/>
            <person name="de Jong P."/>
            <person name="Grimwood J."/>
            <person name="Chapman J.A."/>
            <person name="Shapiro H."/>
            <person name="Aerts A."/>
            <person name="Otillar R.P."/>
            <person name="Terry A.Y."/>
            <person name="Boore J.L."/>
            <person name="Grigoriev I.V."/>
            <person name="Lindberg D.R."/>
            <person name="Seaver E.C."/>
            <person name="Weisblat D.A."/>
            <person name="Putnam N.H."/>
            <person name="Rokhsar D.S."/>
        </authorList>
    </citation>
    <scope>NUCLEOTIDE SEQUENCE</scope>
</reference>
<evidence type="ECO:0008006" key="5">
    <source>
        <dbReference type="Google" id="ProtNLM"/>
    </source>
</evidence>
<dbReference type="HOGENOM" id="CLU_585645_0_0_1"/>
<dbReference type="Proteomes" id="UP000015101">
    <property type="component" value="Unassembled WGS sequence"/>
</dbReference>